<feature type="chain" id="PRO_5018002070" evidence="2">
    <location>
        <begin position="29"/>
        <end position="272"/>
    </location>
</feature>
<keyword evidence="4" id="KW-1185">Reference proteome</keyword>
<dbReference type="AlphaFoldDB" id="A0A3N4INQ6"/>
<organism evidence="3 4">
    <name type="scientific">Ascobolus immersus RN42</name>
    <dbReference type="NCBI Taxonomy" id="1160509"/>
    <lineage>
        <taxon>Eukaryota</taxon>
        <taxon>Fungi</taxon>
        <taxon>Dikarya</taxon>
        <taxon>Ascomycota</taxon>
        <taxon>Pezizomycotina</taxon>
        <taxon>Pezizomycetes</taxon>
        <taxon>Pezizales</taxon>
        <taxon>Ascobolaceae</taxon>
        <taxon>Ascobolus</taxon>
    </lineage>
</organism>
<evidence type="ECO:0000313" key="4">
    <source>
        <dbReference type="Proteomes" id="UP000275078"/>
    </source>
</evidence>
<keyword evidence="2" id="KW-0732">Signal</keyword>
<evidence type="ECO:0000313" key="3">
    <source>
        <dbReference type="EMBL" id="RPA87792.1"/>
    </source>
</evidence>
<feature type="compositionally biased region" description="Polar residues" evidence="1">
    <location>
        <begin position="234"/>
        <end position="244"/>
    </location>
</feature>
<feature type="compositionally biased region" description="Polar residues" evidence="1">
    <location>
        <begin position="202"/>
        <end position="227"/>
    </location>
</feature>
<evidence type="ECO:0000256" key="1">
    <source>
        <dbReference type="SAM" id="MobiDB-lite"/>
    </source>
</evidence>
<dbReference type="EMBL" id="ML119646">
    <property type="protein sequence ID" value="RPA87792.1"/>
    <property type="molecule type" value="Genomic_DNA"/>
</dbReference>
<sequence>MRPLFCPTASRWQPSALILLCLLQVAHASLPSITPRATNQFFISPNASSIIYSDIPYKISWRADMIQPNWISGGGRRGMLEFIGTDFGSLLLTEFFRAGDFSSLELKFSDQLFGEEAQSNLQKLPKNANFNSAMLKFSIIDLDDAVSLIEPSPDPQPRFIPKSIYEFQSEPFTFRIGDEKPMAIDGKASPFAETNPMKGSDATPNSESPPLQLPTSEKPDSTATLNDNVEGGKSNPQSGHRASPSTSTTSEISTEGQEWSEECCGDRFRAEL</sequence>
<accession>A0A3N4INQ6</accession>
<reference evidence="3 4" key="1">
    <citation type="journal article" date="2018" name="Nat. Ecol. Evol.">
        <title>Pezizomycetes genomes reveal the molecular basis of ectomycorrhizal truffle lifestyle.</title>
        <authorList>
            <person name="Murat C."/>
            <person name="Payen T."/>
            <person name="Noel B."/>
            <person name="Kuo A."/>
            <person name="Morin E."/>
            <person name="Chen J."/>
            <person name="Kohler A."/>
            <person name="Krizsan K."/>
            <person name="Balestrini R."/>
            <person name="Da Silva C."/>
            <person name="Montanini B."/>
            <person name="Hainaut M."/>
            <person name="Levati E."/>
            <person name="Barry K.W."/>
            <person name="Belfiori B."/>
            <person name="Cichocki N."/>
            <person name="Clum A."/>
            <person name="Dockter R.B."/>
            <person name="Fauchery L."/>
            <person name="Guy J."/>
            <person name="Iotti M."/>
            <person name="Le Tacon F."/>
            <person name="Lindquist E.A."/>
            <person name="Lipzen A."/>
            <person name="Malagnac F."/>
            <person name="Mello A."/>
            <person name="Molinier V."/>
            <person name="Miyauchi S."/>
            <person name="Poulain J."/>
            <person name="Riccioni C."/>
            <person name="Rubini A."/>
            <person name="Sitrit Y."/>
            <person name="Splivallo R."/>
            <person name="Traeger S."/>
            <person name="Wang M."/>
            <person name="Zifcakova L."/>
            <person name="Wipf D."/>
            <person name="Zambonelli A."/>
            <person name="Paolocci F."/>
            <person name="Nowrousian M."/>
            <person name="Ottonello S."/>
            <person name="Baldrian P."/>
            <person name="Spatafora J.W."/>
            <person name="Henrissat B."/>
            <person name="Nagy L.G."/>
            <person name="Aury J.M."/>
            <person name="Wincker P."/>
            <person name="Grigoriev I.V."/>
            <person name="Bonfante P."/>
            <person name="Martin F.M."/>
        </authorList>
    </citation>
    <scope>NUCLEOTIDE SEQUENCE [LARGE SCALE GENOMIC DNA]</scope>
    <source>
        <strain evidence="3 4">RN42</strain>
    </source>
</reference>
<dbReference type="Proteomes" id="UP000275078">
    <property type="component" value="Unassembled WGS sequence"/>
</dbReference>
<name>A0A3N4INQ6_ASCIM</name>
<feature type="compositionally biased region" description="Low complexity" evidence="1">
    <location>
        <begin position="245"/>
        <end position="255"/>
    </location>
</feature>
<feature type="signal peptide" evidence="2">
    <location>
        <begin position="1"/>
        <end position="28"/>
    </location>
</feature>
<proteinExistence type="predicted"/>
<feature type="region of interest" description="Disordered" evidence="1">
    <location>
        <begin position="176"/>
        <end position="272"/>
    </location>
</feature>
<gene>
    <name evidence="3" type="ORF">BJ508DRAFT_64355</name>
</gene>
<protein>
    <submittedName>
        <fullName evidence="3">Uncharacterized protein</fullName>
    </submittedName>
</protein>
<evidence type="ECO:0000256" key="2">
    <source>
        <dbReference type="SAM" id="SignalP"/>
    </source>
</evidence>